<evidence type="ECO:0000313" key="7">
    <source>
        <dbReference type="EMBL" id="KAF2425239.1"/>
    </source>
</evidence>
<sequence length="337" mass="37642">MATNPIPTPQPPNPPPSLTKPINTTSSTASRTIPPPPPQPRPNPQTSEPPEWTESQYITSLATLETLQTRINALRSAIPSLMHLLGSPPSTPEVLFKEFIRRTEGPSRGIVALKEELEREDVRRIVERGGWGMQRKGGVREGAMGLCKPVERFEWVDRVGEEGKKGVKRKIGEVEGVNENGKVEGDEEMEGRLRGYAEKFEQVKAAEWDKETQIIKIKVQTPIGKASFTIKRKIVRDKAVYDLKGPACKEENRGLFVLYNAIGRCLESRPQTGNLDYILDMIAAYKDLREAKCDKCKELLDDFAMTPAARRSKMVKSKGKGDQTVWVALHESCLPKG</sequence>
<feature type="region of interest" description="Disordered" evidence="6">
    <location>
        <begin position="1"/>
        <end position="52"/>
    </location>
</feature>
<keyword evidence="4" id="KW-0804">Transcription</keyword>
<feature type="compositionally biased region" description="Pro residues" evidence="6">
    <location>
        <begin position="1"/>
        <end position="18"/>
    </location>
</feature>
<evidence type="ECO:0000313" key="8">
    <source>
        <dbReference type="Proteomes" id="UP000800235"/>
    </source>
</evidence>
<organism evidence="7 8">
    <name type="scientific">Tothia fuscella</name>
    <dbReference type="NCBI Taxonomy" id="1048955"/>
    <lineage>
        <taxon>Eukaryota</taxon>
        <taxon>Fungi</taxon>
        <taxon>Dikarya</taxon>
        <taxon>Ascomycota</taxon>
        <taxon>Pezizomycotina</taxon>
        <taxon>Dothideomycetes</taxon>
        <taxon>Pleosporomycetidae</taxon>
        <taxon>Venturiales</taxon>
        <taxon>Cylindrosympodiaceae</taxon>
        <taxon>Tothia</taxon>
    </lineage>
</organism>
<evidence type="ECO:0000256" key="5">
    <source>
        <dbReference type="ARBA" id="ARBA00023242"/>
    </source>
</evidence>
<comment type="caution">
    <text evidence="7">The sequence shown here is derived from an EMBL/GenBank/DDBJ whole genome shotgun (WGS) entry which is preliminary data.</text>
</comment>
<gene>
    <name evidence="7" type="ORF">EJ08DRAFT_700468</name>
</gene>
<keyword evidence="8" id="KW-1185">Reference proteome</keyword>
<feature type="compositionally biased region" description="Pro residues" evidence="6">
    <location>
        <begin position="33"/>
        <end position="43"/>
    </location>
</feature>
<comment type="subcellular location">
    <subcellularLocation>
        <location evidence="1">Nucleus</location>
    </subcellularLocation>
</comment>
<dbReference type="EMBL" id="MU007071">
    <property type="protein sequence ID" value="KAF2425239.1"/>
    <property type="molecule type" value="Genomic_DNA"/>
</dbReference>
<dbReference type="InterPro" id="IPR021627">
    <property type="entry name" value="Mediator_Med27"/>
</dbReference>
<proteinExistence type="inferred from homology"/>
<protein>
    <submittedName>
        <fullName evidence="7">Uncharacterized protein</fullName>
    </submittedName>
</protein>
<comment type="similarity">
    <text evidence="2">Belongs to the Mediator complex subunit 27 family.</text>
</comment>
<dbReference type="GO" id="GO:0016592">
    <property type="term" value="C:mediator complex"/>
    <property type="evidence" value="ECO:0007669"/>
    <property type="project" value="InterPro"/>
</dbReference>
<dbReference type="Pfam" id="PF11571">
    <property type="entry name" value="Med27"/>
    <property type="match status" value="1"/>
</dbReference>
<evidence type="ECO:0000256" key="4">
    <source>
        <dbReference type="ARBA" id="ARBA00023163"/>
    </source>
</evidence>
<evidence type="ECO:0000256" key="6">
    <source>
        <dbReference type="SAM" id="MobiDB-lite"/>
    </source>
</evidence>
<feature type="compositionally biased region" description="Low complexity" evidence="6">
    <location>
        <begin position="19"/>
        <end position="32"/>
    </location>
</feature>
<reference evidence="7" key="1">
    <citation type="journal article" date="2020" name="Stud. Mycol.">
        <title>101 Dothideomycetes genomes: a test case for predicting lifestyles and emergence of pathogens.</title>
        <authorList>
            <person name="Haridas S."/>
            <person name="Albert R."/>
            <person name="Binder M."/>
            <person name="Bloem J."/>
            <person name="Labutti K."/>
            <person name="Salamov A."/>
            <person name="Andreopoulos B."/>
            <person name="Baker S."/>
            <person name="Barry K."/>
            <person name="Bills G."/>
            <person name="Bluhm B."/>
            <person name="Cannon C."/>
            <person name="Castanera R."/>
            <person name="Culley D."/>
            <person name="Daum C."/>
            <person name="Ezra D."/>
            <person name="Gonzalez J."/>
            <person name="Henrissat B."/>
            <person name="Kuo A."/>
            <person name="Liang C."/>
            <person name="Lipzen A."/>
            <person name="Lutzoni F."/>
            <person name="Magnuson J."/>
            <person name="Mondo S."/>
            <person name="Nolan M."/>
            <person name="Ohm R."/>
            <person name="Pangilinan J."/>
            <person name="Park H.-J."/>
            <person name="Ramirez L."/>
            <person name="Alfaro M."/>
            <person name="Sun H."/>
            <person name="Tritt A."/>
            <person name="Yoshinaga Y."/>
            <person name="Zwiers L.-H."/>
            <person name="Turgeon B."/>
            <person name="Goodwin S."/>
            <person name="Spatafora J."/>
            <person name="Crous P."/>
            <person name="Grigoriev I."/>
        </authorList>
    </citation>
    <scope>NUCLEOTIDE SEQUENCE</scope>
    <source>
        <strain evidence="7">CBS 130266</strain>
    </source>
</reference>
<evidence type="ECO:0000256" key="3">
    <source>
        <dbReference type="ARBA" id="ARBA00023015"/>
    </source>
</evidence>
<dbReference type="OrthoDB" id="5326237at2759"/>
<accession>A0A9P4NKW9</accession>
<evidence type="ECO:0000256" key="2">
    <source>
        <dbReference type="ARBA" id="ARBA00008048"/>
    </source>
</evidence>
<keyword evidence="5" id="KW-0539">Nucleus</keyword>
<name>A0A9P4NKW9_9PEZI</name>
<dbReference type="AlphaFoldDB" id="A0A9P4NKW9"/>
<keyword evidence="3" id="KW-0805">Transcription regulation</keyword>
<evidence type="ECO:0000256" key="1">
    <source>
        <dbReference type="ARBA" id="ARBA00004123"/>
    </source>
</evidence>
<dbReference type="Proteomes" id="UP000800235">
    <property type="component" value="Unassembled WGS sequence"/>
</dbReference>